<keyword evidence="4" id="KW-0472">Membrane</keyword>
<reference evidence="6" key="1">
    <citation type="journal article" date="2015" name="PLoS Genet.">
        <title>Genome Sequence and Transcriptome Analyses of Chrysochromulina tobin: Metabolic Tools for Enhanced Algal Fitness in the Prominent Order Prymnesiales (Haptophyceae).</title>
        <authorList>
            <person name="Hovde B.T."/>
            <person name="Deodato C.R."/>
            <person name="Hunsperger H.M."/>
            <person name="Ryken S.A."/>
            <person name="Yost W."/>
            <person name="Jha R.K."/>
            <person name="Patterson J."/>
            <person name="Monnat R.J. Jr."/>
            <person name="Barlow S.B."/>
            <person name="Starkenburg S.R."/>
            <person name="Cattolico R.A."/>
        </authorList>
    </citation>
    <scope>NUCLEOTIDE SEQUENCE</scope>
    <source>
        <strain evidence="6">CCMP291</strain>
    </source>
</reference>
<dbReference type="PROSITE" id="PS50088">
    <property type="entry name" value="ANK_REPEAT"/>
    <property type="match status" value="1"/>
</dbReference>
<name>A0A0M0JM73_9EUKA</name>
<proteinExistence type="predicted"/>
<sequence length="645" mass="69655">MGAAANLGNGEERGMANLGTMTENEIEGSMAAMSALFAQQMASPAYNMLQGPLLQLLIIQTQYMKRELLRQMSAMDTLLRQNFFTASMSALLPGALAIGSTLVVLRKLAGKLLFSRRRSRRSLVMQLRTVMRDTERLLLRSLARARSLQAAPPPLPTRPSLKTIPPKTAPADTVGTPAIPLPLPAIPLPLPALPMPGTPALTTAFPRSALSMHAPATAPESTGAAVFPTGRPALVRLSEVDTGLLVISLHVLRQTLERHRALLEPGERISLFEDLEDLESEQYDCEGKLQVLQRIYRTQPALLVGGGAAAAGARHFPGMHGIDRRKDTAPKRAARSVAEVQRVLAEGADIDQVDEIGCTALPFNQDGTEMADELFAPSYVDELGANIYVMCWDEDDCEPPLVEAAMLGHSAEVRSVLAEGADVNKVGVNGYSALAWASICNHLEIATVLLEHGADVNKRTNHDITPMSAACVLGYLALTQLLSSYGAVRTFTIDRTKWTAEERATFQGRPEIAAWLITSRKWTTPLHHLTIIPAARAHALLRNGDSILAAAAPGDPTPLSLARELHATGEAAEGSAAALVLKAAAPWSRATHELFPDAARAYAVRMLLVGHRLSRLPKYESVAQAVFDLWVDHMMPHIVGPRESE</sequence>
<dbReference type="AlphaFoldDB" id="A0A0M0JM73"/>
<dbReference type="InterPro" id="IPR002110">
    <property type="entry name" value="Ankyrin_rpt"/>
</dbReference>
<dbReference type="GO" id="GO:0005634">
    <property type="term" value="C:nucleus"/>
    <property type="evidence" value="ECO:0007669"/>
    <property type="project" value="TreeGrafter"/>
</dbReference>
<dbReference type="PROSITE" id="PS50297">
    <property type="entry name" value="ANK_REP_REGION"/>
    <property type="match status" value="1"/>
</dbReference>
<evidence type="ECO:0000313" key="5">
    <source>
        <dbReference type="EMBL" id="KOO27679.1"/>
    </source>
</evidence>
<keyword evidence="6" id="KW-1185">Reference proteome</keyword>
<evidence type="ECO:0000256" key="2">
    <source>
        <dbReference type="ARBA" id="ARBA00023043"/>
    </source>
</evidence>
<feature type="repeat" description="ANK" evidence="3">
    <location>
        <begin position="429"/>
        <end position="461"/>
    </location>
</feature>
<dbReference type="EMBL" id="JWZX01002686">
    <property type="protein sequence ID" value="KOO27679.1"/>
    <property type="molecule type" value="Genomic_DNA"/>
</dbReference>
<gene>
    <name evidence="5" type="ORF">Ctob_007216</name>
</gene>
<keyword evidence="1" id="KW-0677">Repeat</keyword>
<dbReference type="OrthoDB" id="194358at2759"/>
<organism evidence="5 6">
    <name type="scientific">Chrysochromulina tobinii</name>
    <dbReference type="NCBI Taxonomy" id="1460289"/>
    <lineage>
        <taxon>Eukaryota</taxon>
        <taxon>Haptista</taxon>
        <taxon>Haptophyta</taxon>
        <taxon>Prymnesiophyceae</taxon>
        <taxon>Prymnesiales</taxon>
        <taxon>Chrysochromulinaceae</taxon>
        <taxon>Chrysochromulina</taxon>
    </lineage>
</organism>
<dbReference type="Gene3D" id="1.25.40.20">
    <property type="entry name" value="Ankyrin repeat-containing domain"/>
    <property type="match status" value="1"/>
</dbReference>
<keyword evidence="4" id="KW-0812">Transmembrane</keyword>
<dbReference type="Proteomes" id="UP000037460">
    <property type="component" value="Unassembled WGS sequence"/>
</dbReference>
<keyword evidence="2 3" id="KW-0040">ANK repeat</keyword>
<evidence type="ECO:0000313" key="6">
    <source>
        <dbReference type="Proteomes" id="UP000037460"/>
    </source>
</evidence>
<evidence type="ECO:0000256" key="1">
    <source>
        <dbReference type="ARBA" id="ARBA00022737"/>
    </source>
</evidence>
<accession>A0A0M0JM73</accession>
<dbReference type="Pfam" id="PF08637">
    <property type="entry name" value="NCA2"/>
    <property type="match status" value="2"/>
</dbReference>
<dbReference type="SUPFAM" id="SSF48403">
    <property type="entry name" value="Ankyrin repeat"/>
    <property type="match status" value="1"/>
</dbReference>
<protein>
    <submittedName>
        <fullName evidence="5">Cd4-specific ankyrin repeat protein</fullName>
    </submittedName>
</protein>
<dbReference type="InterPro" id="IPR013946">
    <property type="entry name" value="NCA2-like"/>
</dbReference>
<comment type="caution">
    <text evidence="5">The sequence shown here is derived from an EMBL/GenBank/DDBJ whole genome shotgun (WGS) entry which is preliminary data.</text>
</comment>
<dbReference type="SMART" id="SM00248">
    <property type="entry name" value="ANK"/>
    <property type="match status" value="3"/>
</dbReference>
<evidence type="ECO:0000256" key="4">
    <source>
        <dbReference type="SAM" id="Phobius"/>
    </source>
</evidence>
<dbReference type="PANTHER" id="PTHR24201:SF16">
    <property type="entry name" value="ANKYRIN-1-LIKE-RELATED"/>
    <property type="match status" value="1"/>
</dbReference>
<dbReference type="InterPro" id="IPR050776">
    <property type="entry name" value="Ank_Repeat/CDKN_Inhibitor"/>
</dbReference>
<dbReference type="Pfam" id="PF12796">
    <property type="entry name" value="Ank_2"/>
    <property type="match status" value="1"/>
</dbReference>
<dbReference type="PANTHER" id="PTHR24201">
    <property type="entry name" value="ANK_REP_REGION DOMAIN-CONTAINING PROTEIN"/>
    <property type="match status" value="1"/>
</dbReference>
<evidence type="ECO:0000256" key="3">
    <source>
        <dbReference type="PROSITE-ProRule" id="PRU00023"/>
    </source>
</evidence>
<feature type="transmembrane region" description="Helical" evidence="4">
    <location>
        <begin position="83"/>
        <end position="105"/>
    </location>
</feature>
<keyword evidence="4" id="KW-1133">Transmembrane helix</keyword>
<dbReference type="InterPro" id="IPR036770">
    <property type="entry name" value="Ankyrin_rpt-contain_sf"/>
</dbReference>